<dbReference type="InterPro" id="IPR011527">
    <property type="entry name" value="ABC1_TM_dom"/>
</dbReference>
<evidence type="ECO:0000259" key="9">
    <source>
        <dbReference type="PROSITE" id="PS50929"/>
    </source>
</evidence>
<dbReference type="Gene3D" id="3.40.50.300">
    <property type="entry name" value="P-loop containing nucleotide triphosphate hydrolases"/>
    <property type="match status" value="1"/>
</dbReference>
<keyword evidence="11" id="KW-1185">Reference proteome</keyword>
<dbReference type="PANTHER" id="PTHR43394:SF1">
    <property type="entry name" value="ATP-BINDING CASSETTE SUB-FAMILY B MEMBER 10, MITOCHONDRIAL"/>
    <property type="match status" value="1"/>
</dbReference>
<dbReference type="Proteomes" id="UP000309872">
    <property type="component" value="Unassembled WGS sequence"/>
</dbReference>
<organism evidence="10 11">
    <name type="scientific">Sphingobacterium alkalisoli</name>
    <dbReference type="NCBI Taxonomy" id="1874115"/>
    <lineage>
        <taxon>Bacteria</taxon>
        <taxon>Pseudomonadati</taxon>
        <taxon>Bacteroidota</taxon>
        <taxon>Sphingobacteriia</taxon>
        <taxon>Sphingobacteriales</taxon>
        <taxon>Sphingobacteriaceae</taxon>
        <taxon>Sphingobacterium</taxon>
    </lineage>
</organism>
<feature type="transmembrane region" description="Helical" evidence="7">
    <location>
        <begin position="20"/>
        <end position="43"/>
    </location>
</feature>
<evidence type="ECO:0000256" key="1">
    <source>
        <dbReference type="ARBA" id="ARBA00004651"/>
    </source>
</evidence>
<dbReference type="GO" id="GO:0005886">
    <property type="term" value="C:plasma membrane"/>
    <property type="evidence" value="ECO:0007669"/>
    <property type="project" value="UniProtKB-SubCell"/>
</dbReference>
<keyword evidence="6 7" id="KW-0472">Membrane</keyword>
<dbReference type="RefSeq" id="WP_136823133.1">
    <property type="nucleotide sequence ID" value="NZ_BMJX01000012.1"/>
</dbReference>
<dbReference type="SUPFAM" id="SSF90123">
    <property type="entry name" value="ABC transporter transmembrane region"/>
    <property type="match status" value="1"/>
</dbReference>
<comment type="caution">
    <text evidence="10">The sequence shown here is derived from an EMBL/GenBank/DDBJ whole genome shotgun (WGS) entry which is preliminary data.</text>
</comment>
<dbReference type="InterPro" id="IPR036640">
    <property type="entry name" value="ABC1_TM_sf"/>
</dbReference>
<dbReference type="SUPFAM" id="SSF52540">
    <property type="entry name" value="P-loop containing nucleoside triphosphate hydrolases"/>
    <property type="match status" value="1"/>
</dbReference>
<dbReference type="SMART" id="SM00382">
    <property type="entry name" value="AAA"/>
    <property type="match status" value="1"/>
</dbReference>
<feature type="transmembrane region" description="Helical" evidence="7">
    <location>
        <begin position="63"/>
        <end position="81"/>
    </location>
</feature>
<sequence length="542" mass="60992">MVTHSLSYQLRWAWNLTKGYRWNLSAVLFLELIAIVLSLWFVLESKHAVDLAMGLGSGSIKLTLLWVTIAVVGGVGMRLLAARLSEMVRLRMTIDVQQELTEGQMMSSWKFVKDWHTGDLMVRIQSDGNEVVQMLSQSAIDFVVTLLRLIASFAFLWTMDPMLAFMIVAISPLFLFAKLYFRKMRKLSKDVKAAESNFGKVVQESLKFRMLVRALGLTRARKQKLAQSQEQLYALKKEQLNFSLFTQGVTKLTINGGYLLTFVWGVYRLQAGQISFGTMTAFLQLVGRVQSPILQSITFVPAFVRFRTSVDRLLELILSEKEVMAPSQQIPNPQRIVISELWFRYADHTLIDNLNAEINRGEPLAIIGSSGRGKTTLIRLLLALIKPDAGNIWIDDDRGRIALSNAHRMNIAYVPQGNTLFSGTIRENVAAGETAVMEQRIKEAIRLACAEFVYALPDGLDTIVGESGYGLSEGQAQRIAIARAMMSETSIWLFDEITSALDTETAEQVVNRLMEAGKDKIILFVTHDLWLAEQCSQTIYMQ</sequence>
<dbReference type="PROSITE" id="PS50893">
    <property type="entry name" value="ABC_TRANSPORTER_2"/>
    <property type="match status" value="1"/>
</dbReference>
<reference evidence="10 11" key="1">
    <citation type="submission" date="2019-04" db="EMBL/GenBank/DDBJ databases">
        <title>Sphingobacterium olei sp. nov., isolated from oil-contaminated soil.</title>
        <authorList>
            <person name="Liu B."/>
        </authorList>
    </citation>
    <scope>NUCLEOTIDE SEQUENCE [LARGE SCALE GENOMIC DNA]</scope>
    <source>
        <strain evidence="10 11">Y3L14</strain>
    </source>
</reference>
<dbReference type="GO" id="GO:0005524">
    <property type="term" value="F:ATP binding"/>
    <property type="evidence" value="ECO:0007669"/>
    <property type="project" value="UniProtKB-KW"/>
</dbReference>
<dbReference type="InterPro" id="IPR003439">
    <property type="entry name" value="ABC_transporter-like_ATP-bd"/>
</dbReference>
<dbReference type="AlphaFoldDB" id="A0A4U0GN03"/>
<comment type="subcellular location">
    <subcellularLocation>
        <location evidence="1">Cell membrane</location>
        <topology evidence="1">Multi-pass membrane protein</topology>
    </subcellularLocation>
</comment>
<proteinExistence type="predicted"/>
<evidence type="ECO:0000256" key="6">
    <source>
        <dbReference type="ARBA" id="ARBA00023136"/>
    </source>
</evidence>
<evidence type="ECO:0000256" key="7">
    <source>
        <dbReference type="SAM" id="Phobius"/>
    </source>
</evidence>
<dbReference type="InterPro" id="IPR027417">
    <property type="entry name" value="P-loop_NTPase"/>
</dbReference>
<evidence type="ECO:0000256" key="4">
    <source>
        <dbReference type="ARBA" id="ARBA00022840"/>
    </source>
</evidence>
<accession>A0A4U0GN03</accession>
<evidence type="ECO:0000313" key="10">
    <source>
        <dbReference type="EMBL" id="TJY60128.1"/>
    </source>
</evidence>
<dbReference type="OrthoDB" id="9762778at2"/>
<dbReference type="InterPro" id="IPR003593">
    <property type="entry name" value="AAA+_ATPase"/>
</dbReference>
<dbReference type="PANTHER" id="PTHR43394">
    <property type="entry name" value="ATP-DEPENDENT PERMEASE MDL1, MITOCHONDRIAL"/>
    <property type="match status" value="1"/>
</dbReference>
<evidence type="ECO:0000256" key="3">
    <source>
        <dbReference type="ARBA" id="ARBA00022741"/>
    </source>
</evidence>
<dbReference type="PROSITE" id="PS50929">
    <property type="entry name" value="ABC_TM1F"/>
    <property type="match status" value="1"/>
</dbReference>
<keyword evidence="4 10" id="KW-0067">ATP-binding</keyword>
<name>A0A4U0GN03_9SPHI</name>
<dbReference type="InterPro" id="IPR039421">
    <property type="entry name" value="Type_1_exporter"/>
</dbReference>
<dbReference type="GO" id="GO:0016887">
    <property type="term" value="F:ATP hydrolysis activity"/>
    <property type="evidence" value="ECO:0007669"/>
    <property type="project" value="InterPro"/>
</dbReference>
<dbReference type="Gene3D" id="1.20.1560.10">
    <property type="entry name" value="ABC transporter type 1, transmembrane domain"/>
    <property type="match status" value="1"/>
</dbReference>
<dbReference type="GO" id="GO:0015421">
    <property type="term" value="F:ABC-type oligopeptide transporter activity"/>
    <property type="evidence" value="ECO:0007669"/>
    <property type="project" value="TreeGrafter"/>
</dbReference>
<evidence type="ECO:0000313" key="11">
    <source>
        <dbReference type="Proteomes" id="UP000309872"/>
    </source>
</evidence>
<protein>
    <submittedName>
        <fullName evidence="10">ABC transporter ATP-binding protein</fullName>
    </submittedName>
</protein>
<evidence type="ECO:0000256" key="2">
    <source>
        <dbReference type="ARBA" id="ARBA00022692"/>
    </source>
</evidence>
<keyword evidence="2 7" id="KW-0812">Transmembrane</keyword>
<dbReference type="EMBL" id="SUKA01000012">
    <property type="protein sequence ID" value="TJY60128.1"/>
    <property type="molecule type" value="Genomic_DNA"/>
</dbReference>
<dbReference type="Pfam" id="PF00664">
    <property type="entry name" value="ABC_membrane"/>
    <property type="match status" value="1"/>
</dbReference>
<keyword evidence="3" id="KW-0547">Nucleotide-binding</keyword>
<gene>
    <name evidence="10" type="ORF">FAZ19_23025</name>
</gene>
<feature type="transmembrane region" description="Helical" evidence="7">
    <location>
        <begin position="163"/>
        <end position="181"/>
    </location>
</feature>
<dbReference type="Pfam" id="PF00005">
    <property type="entry name" value="ABC_tran"/>
    <property type="match status" value="1"/>
</dbReference>
<evidence type="ECO:0000259" key="8">
    <source>
        <dbReference type="PROSITE" id="PS50893"/>
    </source>
</evidence>
<dbReference type="CDD" id="cd07346">
    <property type="entry name" value="ABC_6TM_exporters"/>
    <property type="match status" value="1"/>
</dbReference>
<keyword evidence="5 7" id="KW-1133">Transmembrane helix</keyword>
<feature type="domain" description="ABC transporter" evidence="8">
    <location>
        <begin position="336"/>
        <end position="542"/>
    </location>
</feature>
<feature type="domain" description="ABC transmembrane type-1" evidence="9">
    <location>
        <begin position="26"/>
        <end position="305"/>
    </location>
</feature>
<evidence type="ECO:0000256" key="5">
    <source>
        <dbReference type="ARBA" id="ARBA00022989"/>
    </source>
</evidence>